<dbReference type="PROSITE" id="PS51464">
    <property type="entry name" value="SIS"/>
    <property type="match status" value="1"/>
</dbReference>
<evidence type="ECO:0000256" key="1">
    <source>
        <dbReference type="ARBA" id="ARBA00023015"/>
    </source>
</evidence>
<dbReference type="SUPFAM" id="SSF53697">
    <property type="entry name" value="SIS domain"/>
    <property type="match status" value="1"/>
</dbReference>
<dbReference type="InterPro" id="IPR047640">
    <property type="entry name" value="RpiR-like"/>
</dbReference>
<dbReference type="InterPro" id="IPR009057">
    <property type="entry name" value="Homeodomain-like_sf"/>
</dbReference>
<dbReference type="GO" id="GO:0003700">
    <property type="term" value="F:DNA-binding transcription factor activity"/>
    <property type="evidence" value="ECO:0007669"/>
    <property type="project" value="InterPro"/>
</dbReference>
<dbReference type="InterPro" id="IPR046348">
    <property type="entry name" value="SIS_dom_sf"/>
</dbReference>
<dbReference type="PANTHER" id="PTHR30514:SF20">
    <property type="entry name" value="TRANSCRIPTIONAL REGULATOR"/>
    <property type="match status" value="1"/>
</dbReference>
<dbReference type="CDD" id="cd05013">
    <property type="entry name" value="SIS_RpiR"/>
    <property type="match status" value="1"/>
</dbReference>
<dbReference type="EMBL" id="JAMOIM010000016">
    <property type="protein sequence ID" value="MCW6510588.1"/>
    <property type="molecule type" value="Genomic_DNA"/>
</dbReference>
<dbReference type="AlphaFoldDB" id="A0AA41Z0L4"/>
<dbReference type="Proteomes" id="UP001165667">
    <property type="component" value="Unassembled WGS sequence"/>
</dbReference>
<evidence type="ECO:0000256" key="4">
    <source>
        <dbReference type="SAM" id="MobiDB-lite"/>
    </source>
</evidence>
<comment type="caution">
    <text evidence="7">The sequence shown here is derived from an EMBL/GenBank/DDBJ whole genome shotgun (WGS) entry which is preliminary data.</text>
</comment>
<sequence>MVKLDKQDLPAVTTVAGGGSHPLPQVASIGTADEETAPQRLTRLHEPPRDFDALKSLLQVQGSALPKRLRQVAVFALDRPDEFAFGTAAHLAEVAQVQASTLVRFAQTLGYAGFSDLQTVFRDHLKKSFPDYRDRLTKLSDRNGAAPGPASLFDGFVHAATISLERAQQALDVGKLEQAVATLAKADCLYIMGARRMFPVAAYFAYACGNLGLKAFLIDQVGGLGPEQASHASPVDAILAISFTPYAPASIEAARLAVARGVPLVALTDSAFSPLCPLADVYLEVAEADFGAFRSLAATFALAMTLAVATAEARQAAEP</sequence>
<dbReference type="PANTHER" id="PTHR30514">
    <property type="entry name" value="GLUCOKINASE"/>
    <property type="match status" value="1"/>
</dbReference>
<dbReference type="Pfam" id="PF01380">
    <property type="entry name" value="SIS"/>
    <property type="match status" value="1"/>
</dbReference>
<feature type="region of interest" description="Disordered" evidence="4">
    <location>
        <begin position="1"/>
        <end position="32"/>
    </location>
</feature>
<protein>
    <submittedName>
        <fullName evidence="7">MurR/RpiR family transcriptional regulator</fullName>
    </submittedName>
</protein>
<dbReference type="Pfam" id="PF01418">
    <property type="entry name" value="HTH_6"/>
    <property type="match status" value="1"/>
</dbReference>
<keyword evidence="8" id="KW-1185">Reference proteome</keyword>
<dbReference type="InterPro" id="IPR036388">
    <property type="entry name" value="WH-like_DNA-bd_sf"/>
</dbReference>
<proteinExistence type="predicted"/>
<evidence type="ECO:0000313" key="8">
    <source>
        <dbReference type="Proteomes" id="UP001165667"/>
    </source>
</evidence>
<dbReference type="InterPro" id="IPR000281">
    <property type="entry name" value="HTH_RpiR"/>
</dbReference>
<reference evidence="7" key="1">
    <citation type="submission" date="2022-05" db="EMBL/GenBank/DDBJ databases">
        <authorList>
            <person name="Pankratov T."/>
        </authorList>
    </citation>
    <scope>NUCLEOTIDE SEQUENCE</scope>
    <source>
        <strain evidence="7">BP6-180914</strain>
    </source>
</reference>
<keyword evidence="2" id="KW-0238">DNA-binding</keyword>
<accession>A0AA41Z0L4</accession>
<gene>
    <name evidence="7" type="ORF">M8523_21445</name>
</gene>
<dbReference type="GO" id="GO:0003677">
    <property type="term" value="F:DNA binding"/>
    <property type="evidence" value="ECO:0007669"/>
    <property type="project" value="UniProtKB-KW"/>
</dbReference>
<evidence type="ECO:0000313" key="7">
    <source>
        <dbReference type="EMBL" id="MCW6510588.1"/>
    </source>
</evidence>
<dbReference type="GO" id="GO:1901135">
    <property type="term" value="P:carbohydrate derivative metabolic process"/>
    <property type="evidence" value="ECO:0007669"/>
    <property type="project" value="InterPro"/>
</dbReference>
<dbReference type="GO" id="GO:0097367">
    <property type="term" value="F:carbohydrate derivative binding"/>
    <property type="evidence" value="ECO:0007669"/>
    <property type="project" value="InterPro"/>
</dbReference>
<name>A0AA41Z0L4_9HYPH</name>
<keyword evidence="1" id="KW-0805">Transcription regulation</keyword>
<feature type="domain" description="HTH rpiR-type" evidence="5">
    <location>
        <begin position="52"/>
        <end position="128"/>
    </location>
</feature>
<dbReference type="InterPro" id="IPR001347">
    <property type="entry name" value="SIS_dom"/>
</dbReference>
<dbReference type="RefSeq" id="WP_282586959.1">
    <property type="nucleotide sequence ID" value="NZ_JAMOIM010000016.1"/>
</dbReference>
<dbReference type="InterPro" id="IPR035472">
    <property type="entry name" value="RpiR-like_SIS"/>
</dbReference>
<organism evidence="7 8">
    <name type="scientific">Lichenifustis flavocetrariae</name>
    <dbReference type="NCBI Taxonomy" id="2949735"/>
    <lineage>
        <taxon>Bacteria</taxon>
        <taxon>Pseudomonadati</taxon>
        <taxon>Pseudomonadota</taxon>
        <taxon>Alphaproteobacteria</taxon>
        <taxon>Hyphomicrobiales</taxon>
        <taxon>Lichenihabitantaceae</taxon>
        <taxon>Lichenifustis</taxon>
    </lineage>
</organism>
<dbReference type="Gene3D" id="3.40.50.10490">
    <property type="entry name" value="Glucose-6-phosphate isomerase like protein, domain 1"/>
    <property type="match status" value="1"/>
</dbReference>
<evidence type="ECO:0000256" key="2">
    <source>
        <dbReference type="ARBA" id="ARBA00023125"/>
    </source>
</evidence>
<evidence type="ECO:0000259" key="5">
    <source>
        <dbReference type="PROSITE" id="PS51071"/>
    </source>
</evidence>
<dbReference type="PROSITE" id="PS51071">
    <property type="entry name" value="HTH_RPIR"/>
    <property type="match status" value="1"/>
</dbReference>
<evidence type="ECO:0000259" key="6">
    <source>
        <dbReference type="PROSITE" id="PS51464"/>
    </source>
</evidence>
<feature type="domain" description="SIS" evidence="6">
    <location>
        <begin position="179"/>
        <end position="319"/>
    </location>
</feature>
<dbReference type="Gene3D" id="1.10.10.10">
    <property type="entry name" value="Winged helix-like DNA-binding domain superfamily/Winged helix DNA-binding domain"/>
    <property type="match status" value="1"/>
</dbReference>
<keyword evidence="3" id="KW-0804">Transcription</keyword>
<dbReference type="SUPFAM" id="SSF46689">
    <property type="entry name" value="Homeodomain-like"/>
    <property type="match status" value="1"/>
</dbReference>
<evidence type="ECO:0000256" key="3">
    <source>
        <dbReference type="ARBA" id="ARBA00023163"/>
    </source>
</evidence>